<dbReference type="InterPro" id="IPR036388">
    <property type="entry name" value="WH-like_DNA-bd_sf"/>
</dbReference>
<evidence type="ECO:0000313" key="7">
    <source>
        <dbReference type="Proteomes" id="UP001519288"/>
    </source>
</evidence>
<dbReference type="RefSeq" id="WP_209862391.1">
    <property type="nucleotide sequence ID" value="NZ_JAGGLD010000003.1"/>
</dbReference>
<feature type="domain" description="HTH lysR-type" evidence="5">
    <location>
        <begin position="1"/>
        <end position="59"/>
    </location>
</feature>
<evidence type="ECO:0000256" key="3">
    <source>
        <dbReference type="ARBA" id="ARBA00023125"/>
    </source>
</evidence>
<keyword evidence="2" id="KW-0805">Transcription regulation</keyword>
<dbReference type="Proteomes" id="UP001519288">
    <property type="component" value="Unassembled WGS sequence"/>
</dbReference>
<dbReference type="GO" id="GO:0003677">
    <property type="term" value="F:DNA binding"/>
    <property type="evidence" value="ECO:0007669"/>
    <property type="project" value="UniProtKB-KW"/>
</dbReference>
<keyword evidence="4" id="KW-0804">Transcription</keyword>
<name>A0ABS4JL35_9BACL</name>
<sequence>MNIEQLEYIVSIAKTGSLTGASRKEHVSLPAISQAITSMETELGLSLFTRARGQGAVPTLEGQIIIRKADEILTLLQDIRDEAMSYKHTLSGELRIATIPGPMHLLVDVVSNFKKDFPQVKIQIWEKGPKEIMDDLQHQRIDVGLMVFFEREMKKEKGVIFEKLREGRIVVGVHAHSSLALESSIRPEQMINQTLVLYDDEYISWYMEQFMKKYGPVDILFKTNNVQAIEKAVREEIAITVGIDYSFSANHASIKPLMLELPEEHPVYYGWVEREGSSSPIVEKFIHRLKLVH</sequence>
<dbReference type="InterPro" id="IPR000847">
    <property type="entry name" value="LysR_HTH_N"/>
</dbReference>
<comment type="caution">
    <text evidence="6">The sequence shown here is derived from an EMBL/GenBank/DDBJ whole genome shotgun (WGS) entry which is preliminary data.</text>
</comment>
<dbReference type="CDD" id="cd05466">
    <property type="entry name" value="PBP2_LTTR_substrate"/>
    <property type="match status" value="1"/>
</dbReference>
<protein>
    <submittedName>
        <fullName evidence="6">DNA-binding transcriptional LysR family regulator</fullName>
    </submittedName>
</protein>
<dbReference type="Pfam" id="PF00126">
    <property type="entry name" value="HTH_1"/>
    <property type="match status" value="1"/>
</dbReference>
<dbReference type="EMBL" id="JAGGLD010000003">
    <property type="protein sequence ID" value="MBP2001314.1"/>
    <property type="molecule type" value="Genomic_DNA"/>
</dbReference>
<dbReference type="Gene3D" id="1.10.10.10">
    <property type="entry name" value="Winged helix-like DNA-binding domain superfamily/Winged helix DNA-binding domain"/>
    <property type="match status" value="1"/>
</dbReference>
<keyword evidence="3 6" id="KW-0238">DNA-binding</keyword>
<dbReference type="InterPro" id="IPR036390">
    <property type="entry name" value="WH_DNA-bd_sf"/>
</dbReference>
<evidence type="ECO:0000256" key="2">
    <source>
        <dbReference type="ARBA" id="ARBA00023015"/>
    </source>
</evidence>
<dbReference type="Gene3D" id="3.40.190.290">
    <property type="match status" value="1"/>
</dbReference>
<gene>
    <name evidence="6" type="ORF">J2Z69_002357</name>
</gene>
<evidence type="ECO:0000259" key="5">
    <source>
        <dbReference type="PROSITE" id="PS50931"/>
    </source>
</evidence>
<comment type="similarity">
    <text evidence="1">Belongs to the LysR transcriptional regulatory family.</text>
</comment>
<reference evidence="6 7" key="1">
    <citation type="submission" date="2021-03" db="EMBL/GenBank/DDBJ databases">
        <title>Genomic Encyclopedia of Type Strains, Phase IV (KMG-IV): sequencing the most valuable type-strain genomes for metagenomic binning, comparative biology and taxonomic classification.</title>
        <authorList>
            <person name="Goeker M."/>
        </authorList>
    </citation>
    <scope>NUCLEOTIDE SEQUENCE [LARGE SCALE GENOMIC DNA]</scope>
    <source>
        <strain evidence="6 7">DSM 26806</strain>
    </source>
</reference>
<evidence type="ECO:0000256" key="4">
    <source>
        <dbReference type="ARBA" id="ARBA00023163"/>
    </source>
</evidence>
<accession>A0ABS4JL35</accession>
<dbReference type="PANTHER" id="PTHR30419">
    <property type="entry name" value="HTH-TYPE TRANSCRIPTIONAL REGULATOR YBHD"/>
    <property type="match status" value="1"/>
</dbReference>
<dbReference type="Pfam" id="PF03466">
    <property type="entry name" value="LysR_substrate"/>
    <property type="match status" value="1"/>
</dbReference>
<keyword evidence="7" id="KW-1185">Reference proteome</keyword>
<proteinExistence type="inferred from homology"/>
<dbReference type="PANTHER" id="PTHR30419:SF28">
    <property type="entry name" value="HTH-TYPE TRANSCRIPTIONAL REGULATOR BSDA"/>
    <property type="match status" value="1"/>
</dbReference>
<dbReference type="PROSITE" id="PS50931">
    <property type="entry name" value="HTH_LYSR"/>
    <property type="match status" value="1"/>
</dbReference>
<dbReference type="SUPFAM" id="SSF46785">
    <property type="entry name" value="Winged helix' DNA-binding domain"/>
    <property type="match status" value="1"/>
</dbReference>
<evidence type="ECO:0000256" key="1">
    <source>
        <dbReference type="ARBA" id="ARBA00009437"/>
    </source>
</evidence>
<dbReference type="SUPFAM" id="SSF53850">
    <property type="entry name" value="Periplasmic binding protein-like II"/>
    <property type="match status" value="1"/>
</dbReference>
<organism evidence="6 7">
    <name type="scientific">Paenibacillus shirakamiensis</name>
    <dbReference type="NCBI Taxonomy" id="1265935"/>
    <lineage>
        <taxon>Bacteria</taxon>
        <taxon>Bacillati</taxon>
        <taxon>Bacillota</taxon>
        <taxon>Bacilli</taxon>
        <taxon>Bacillales</taxon>
        <taxon>Paenibacillaceae</taxon>
        <taxon>Paenibacillus</taxon>
    </lineage>
</organism>
<dbReference type="InterPro" id="IPR005119">
    <property type="entry name" value="LysR_subst-bd"/>
</dbReference>
<dbReference type="InterPro" id="IPR050950">
    <property type="entry name" value="HTH-type_LysR_regulators"/>
</dbReference>
<evidence type="ECO:0000313" key="6">
    <source>
        <dbReference type="EMBL" id="MBP2001314.1"/>
    </source>
</evidence>